<accession>A0A8T0F696</accession>
<evidence type="ECO:0000313" key="3">
    <source>
        <dbReference type="Proteomes" id="UP000807504"/>
    </source>
</evidence>
<dbReference type="PANTHER" id="PTHR33327:SF3">
    <property type="entry name" value="RNA-DIRECTED DNA POLYMERASE"/>
    <property type="match status" value="1"/>
</dbReference>
<organism evidence="2 3">
    <name type="scientific">Argiope bruennichi</name>
    <name type="common">Wasp spider</name>
    <name type="synonym">Aranea bruennichi</name>
    <dbReference type="NCBI Taxonomy" id="94029"/>
    <lineage>
        <taxon>Eukaryota</taxon>
        <taxon>Metazoa</taxon>
        <taxon>Ecdysozoa</taxon>
        <taxon>Arthropoda</taxon>
        <taxon>Chelicerata</taxon>
        <taxon>Arachnida</taxon>
        <taxon>Araneae</taxon>
        <taxon>Araneomorphae</taxon>
        <taxon>Entelegynae</taxon>
        <taxon>Araneoidea</taxon>
        <taxon>Araneidae</taxon>
        <taxon>Argiope</taxon>
    </lineage>
</organism>
<comment type="caution">
    <text evidence="2">The sequence shown here is derived from an EMBL/GenBank/DDBJ whole genome shotgun (WGS) entry which is preliminary data.</text>
</comment>
<dbReference type="EMBL" id="JABXBU010000030">
    <property type="protein sequence ID" value="KAF8784929.1"/>
    <property type="molecule type" value="Genomic_DNA"/>
</dbReference>
<feature type="region of interest" description="Disordered" evidence="1">
    <location>
        <begin position="176"/>
        <end position="198"/>
    </location>
</feature>
<gene>
    <name evidence="2" type="ORF">HNY73_010536</name>
</gene>
<keyword evidence="3" id="KW-1185">Reference proteome</keyword>
<dbReference type="Proteomes" id="UP000807504">
    <property type="component" value="Unassembled WGS sequence"/>
</dbReference>
<protein>
    <submittedName>
        <fullName evidence="2">Uncharacterized protein</fullName>
    </submittedName>
</protein>
<proteinExistence type="predicted"/>
<feature type="compositionally biased region" description="Basic and acidic residues" evidence="1">
    <location>
        <begin position="177"/>
        <end position="192"/>
    </location>
</feature>
<sequence>MTETRSSVIKYSRRRYRLNWERCEKASSVTFSLGNRNDSRKGWTERLGAKACVEWCIKMGLIADGRKCAECGQDMILTERKDRGDGVNWLGDRKPSRLLVEMKNKAGNKMSEEVLKSLFLHRLSTHVQQILAITNDKLERLAEMADGIMAAATDAISIQAMSSEEASMQATLMEISSRLEARPRSRSRESGRRFRQRG</sequence>
<dbReference type="AlphaFoldDB" id="A0A8T0F696"/>
<dbReference type="PANTHER" id="PTHR33327">
    <property type="entry name" value="ENDONUCLEASE"/>
    <property type="match status" value="1"/>
</dbReference>
<evidence type="ECO:0000256" key="1">
    <source>
        <dbReference type="SAM" id="MobiDB-lite"/>
    </source>
</evidence>
<reference evidence="2" key="1">
    <citation type="journal article" date="2020" name="bioRxiv">
        <title>Chromosome-level reference genome of the European wasp spider Argiope bruennichi: a resource for studies on range expansion and evolutionary adaptation.</title>
        <authorList>
            <person name="Sheffer M.M."/>
            <person name="Hoppe A."/>
            <person name="Krehenwinkel H."/>
            <person name="Uhl G."/>
            <person name="Kuss A.W."/>
            <person name="Jensen L."/>
            <person name="Jensen C."/>
            <person name="Gillespie R.G."/>
            <person name="Hoff K.J."/>
            <person name="Prost S."/>
        </authorList>
    </citation>
    <scope>NUCLEOTIDE SEQUENCE</scope>
</reference>
<reference evidence="2" key="2">
    <citation type="submission" date="2020-06" db="EMBL/GenBank/DDBJ databases">
        <authorList>
            <person name="Sheffer M."/>
        </authorList>
    </citation>
    <scope>NUCLEOTIDE SEQUENCE</scope>
</reference>
<evidence type="ECO:0000313" key="2">
    <source>
        <dbReference type="EMBL" id="KAF8784929.1"/>
    </source>
</evidence>
<name>A0A8T0F696_ARGBR</name>